<dbReference type="PANTHER" id="PTHR48118:SF1">
    <property type="entry name" value="SPINDLE AND KINETOCHORE-ASSOCIATED PROTEIN 3"/>
    <property type="match status" value="1"/>
</dbReference>
<keyword evidence="4" id="KW-0158">Chromosome</keyword>
<dbReference type="AlphaFoldDB" id="A0A4X2M3J9"/>
<sequence length="670" mass="74514">MASKFSRLRAAEWLNSCSLVMYAMLSQYSFSASISSRRIMPCFIPQVTFRGLRCFPIHCFPGIRLPRKRTVRNMVPEGKGQNGLSARCPFEEATAPRTPPSSLSDRWRPPTAGAKRPCVSKVTWRGGYPSQNAVLDFRSALTQRGNRPRRLGAAVANRLPPSTRARVPVSRGEEREKALSPNQYSLGRGGIQTNGAARSFLAERSGGTCDSGYPFRAGCWAGASPTVPMDPVGKFCGKLRDLAVTLERETAQLQRALNGEDEDFEDSPMRILHDLHLEVKTLKDDVNILLGKSHLEREESNNFIKNTKLLMERNKMDITKIRDLFQKYGYKPSAMEDPVIKEDVGDVKQEEANCKNSPKSETEKEDTSGGSVQNNHVSQSPPRSPQLSDFGLEKYMFSRNWNIHVPAMNIPKQEQITMHTPLKQTSPKVLRTPKCNLKMDEYAVVTPKLEHFGISEHTMCLNNDYTMVLKNAQKNKSSSKNITHEINIEAKLGGNNNTLIPSGSILEQLKENCANHANSPLGPVFFTPGLKVPCRNSNPVLNVPKPKELGLSTNDKEILFHPNFKVDGLKNEAKGIIISPTSDSNILPSSLDSDDCASLVSQSANYFEHHREVPPPKISDSENLLRTPTPPEVTTIPDDIFQLLSKYDSKLATPIAFKPGSSKALYPKFK</sequence>
<evidence type="ECO:0000256" key="2">
    <source>
        <dbReference type="ARBA" id="ARBA00004629"/>
    </source>
</evidence>
<gene>
    <name evidence="14" type="primary">SKA3</name>
</gene>
<comment type="subcellular location">
    <subcellularLocation>
        <location evidence="2">Chromosome</location>
        <location evidence="2">Centromere</location>
        <location evidence="2">Kinetochore</location>
    </subcellularLocation>
    <subcellularLocation>
        <location evidence="1">Cytoplasm</location>
        <location evidence="1">Cytoskeleton</location>
        <location evidence="1">Spindle</location>
    </subcellularLocation>
</comment>
<feature type="compositionally biased region" description="Polar residues" evidence="13">
    <location>
        <begin position="368"/>
        <end position="387"/>
    </location>
</feature>
<feature type="region of interest" description="Disordered" evidence="13">
    <location>
        <begin position="346"/>
        <end position="389"/>
    </location>
</feature>
<evidence type="ECO:0000256" key="6">
    <source>
        <dbReference type="ARBA" id="ARBA00022618"/>
    </source>
</evidence>
<proteinExistence type="inferred from homology"/>
<dbReference type="STRING" id="29139.ENSVURP00010027912"/>
<protein>
    <submittedName>
        <fullName evidence="14">Uncharacterized protein</fullName>
    </submittedName>
</protein>
<dbReference type="Gene3D" id="6.10.250.1400">
    <property type="match status" value="1"/>
</dbReference>
<evidence type="ECO:0000256" key="9">
    <source>
        <dbReference type="ARBA" id="ARBA00022838"/>
    </source>
</evidence>
<keyword evidence="9" id="KW-0995">Kinetochore</keyword>
<evidence type="ECO:0000256" key="12">
    <source>
        <dbReference type="ARBA" id="ARBA00023328"/>
    </source>
</evidence>
<keyword evidence="7" id="KW-0493">Microtubule</keyword>
<dbReference type="GO" id="GO:0051301">
    <property type="term" value="P:cell division"/>
    <property type="evidence" value="ECO:0007669"/>
    <property type="project" value="UniProtKB-KW"/>
</dbReference>
<name>A0A4X2M3J9_VOMUR</name>
<organism evidence="14 15">
    <name type="scientific">Vombatus ursinus</name>
    <name type="common">Common wombat</name>
    <dbReference type="NCBI Taxonomy" id="29139"/>
    <lineage>
        <taxon>Eukaryota</taxon>
        <taxon>Metazoa</taxon>
        <taxon>Chordata</taxon>
        <taxon>Craniata</taxon>
        <taxon>Vertebrata</taxon>
        <taxon>Euteleostomi</taxon>
        <taxon>Mammalia</taxon>
        <taxon>Metatheria</taxon>
        <taxon>Diprotodontia</taxon>
        <taxon>Vombatidae</taxon>
        <taxon>Vombatus</taxon>
    </lineage>
</organism>
<keyword evidence="12" id="KW-0137">Centromere</keyword>
<dbReference type="GO" id="GO:0000940">
    <property type="term" value="C:outer kinetochore"/>
    <property type="evidence" value="ECO:0007669"/>
    <property type="project" value="InterPro"/>
</dbReference>
<reference evidence="15" key="1">
    <citation type="submission" date="2018-12" db="EMBL/GenBank/DDBJ databases">
        <authorList>
            <person name="Yazar S."/>
        </authorList>
    </citation>
    <scope>NUCLEOTIDE SEQUENCE [LARGE SCALE GENOMIC DNA]</scope>
</reference>
<evidence type="ECO:0000256" key="11">
    <source>
        <dbReference type="ARBA" id="ARBA00023306"/>
    </source>
</evidence>
<dbReference type="InterPro" id="IPR033341">
    <property type="entry name" value="SKA3"/>
</dbReference>
<evidence type="ECO:0000256" key="13">
    <source>
        <dbReference type="SAM" id="MobiDB-lite"/>
    </source>
</evidence>
<keyword evidence="6" id="KW-0132">Cell division</keyword>
<reference evidence="14" key="2">
    <citation type="submission" date="2025-08" db="UniProtKB">
        <authorList>
            <consortium name="Ensembl"/>
        </authorList>
    </citation>
    <scope>IDENTIFICATION</scope>
</reference>
<reference evidence="14" key="3">
    <citation type="submission" date="2025-09" db="UniProtKB">
        <authorList>
            <consortium name="Ensembl"/>
        </authorList>
    </citation>
    <scope>IDENTIFICATION</scope>
</reference>
<keyword evidence="5" id="KW-0963">Cytoplasm</keyword>
<feature type="region of interest" description="Disordered" evidence="13">
    <location>
        <begin position="77"/>
        <end position="114"/>
    </location>
</feature>
<dbReference type="GeneTree" id="ENSGT00500000045005"/>
<dbReference type="CDD" id="cd12957">
    <property type="entry name" value="SKA3_N"/>
    <property type="match status" value="1"/>
</dbReference>
<keyword evidence="8" id="KW-0498">Mitosis</keyword>
<keyword evidence="15" id="KW-1185">Reference proteome</keyword>
<dbReference type="PANTHER" id="PTHR48118">
    <property type="entry name" value="SPINDLE AND KINETOCHORE-ASSOCIATED PROTEIN 3"/>
    <property type="match status" value="1"/>
</dbReference>
<keyword evidence="11" id="KW-0131">Cell cycle</keyword>
<dbReference type="GO" id="GO:0000278">
    <property type="term" value="P:mitotic cell cycle"/>
    <property type="evidence" value="ECO:0007669"/>
    <property type="project" value="TreeGrafter"/>
</dbReference>
<dbReference type="Ensembl" id="ENSVURT00010031804.1">
    <property type="protein sequence ID" value="ENSVURP00010027912.1"/>
    <property type="gene ID" value="ENSVURG00010021369.1"/>
</dbReference>
<accession>A0A4X2M3J9</accession>
<evidence type="ECO:0000256" key="4">
    <source>
        <dbReference type="ARBA" id="ARBA00022454"/>
    </source>
</evidence>
<evidence type="ECO:0000256" key="7">
    <source>
        <dbReference type="ARBA" id="ARBA00022701"/>
    </source>
</evidence>
<dbReference type="Proteomes" id="UP000314987">
    <property type="component" value="Unassembled WGS sequence"/>
</dbReference>
<evidence type="ECO:0000256" key="1">
    <source>
        <dbReference type="ARBA" id="ARBA00004186"/>
    </source>
</evidence>
<evidence type="ECO:0000256" key="8">
    <source>
        <dbReference type="ARBA" id="ARBA00022776"/>
    </source>
</evidence>
<evidence type="ECO:0000256" key="3">
    <source>
        <dbReference type="ARBA" id="ARBA00007716"/>
    </source>
</evidence>
<evidence type="ECO:0000256" key="5">
    <source>
        <dbReference type="ARBA" id="ARBA00022490"/>
    </source>
</evidence>
<feature type="region of interest" description="Disordered" evidence="13">
    <location>
        <begin position="611"/>
        <end position="632"/>
    </location>
</feature>
<keyword evidence="10" id="KW-0206">Cytoskeleton</keyword>
<evidence type="ECO:0000313" key="14">
    <source>
        <dbReference type="Ensembl" id="ENSVURP00010027912.1"/>
    </source>
</evidence>
<dbReference type="GO" id="GO:0005876">
    <property type="term" value="C:spindle microtubule"/>
    <property type="evidence" value="ECO:0007669"/>
    <property type="project" value="TreeGrafter"/>
</dbReference>
<evidence type="ECO:0000256" key="10">
    <source>
        <dbReference type="ARBA" id="ARBA00023212"/>
    </source>
</evidence>
<evidence type="ECO:0000313" key="15">
    <source>
        <dbReference type="Proteomes" id="UP000314987"/>
    </source>
</evidence>
<comment type="similarity">
    <text evidence="3">Belongs to the SKA3 family.</text>
</comment>
<dbReference type="GO" id="GO:0007059">
    <property type="term" value="P:chromosome segregation"/>
    <property type="evidence" value="ECO:0007669"/>
    <property type="project" value="InterPro"/>
</dbReference>
<feature type="compositionally biased region" description="Basic and acidic residues" evidence="13">
    <location>
        <begin position="346"/>
        <end position="367"/>
    </location>
</feature>